<accession>A0A8T2SJ44</accession>
<name>A0A8T2SJ44_CERRI</name>
<dbReference type="EMBL" id="CM035425">
    <property type="protein sequence ID" value="KAH7332491.1"/>
    <property type="molecule type" value="Genomic_DNA"/>
</dbReference>
<feature type="transmembrane region" description="Helical" evidence="1">
    <location>
        <begin position="21"/>
        <end position="42"/>
    </location>
</feature>
<evidence type="ECO:0000313" key="2">
    <source>
        <dbReference type="EMBL" id="KAH7332491.1"/>
    </source>
</evidence>
<evidence type="ECO:0000313" key="3">
    <source>
        <dbReference type="Proteomes" id="UP000825935"/>
    </source>
</evidence>
<gene>
    <name evidence="2" type="ORF">KP509_20G090400</name>
</gene>
<organism evidence="2 3">
    <name type="scientific">Ceratopteris richardii</name>
    <name type="common">Triangle waterfern</name>
    <dbReference type="NCBI Taxonomy" id="49495"/>
    <lineage>
        <taxon>Eukaryota</taxon>
        <taxon>Viridiplantae</taxon>
        <taxon>Streptophyta</taxon>
        <taxon>Embryophyta</taxon>
        <taxon>Tracheophyta</taxon>
        <taxon>Polypodiopsida</taxon>
        <taxon>Polypodiidae</taxon>
        <taxon>Polypodiales</taxon>
        <taxon>Pteridineae</taxon>
        <taxon>Pteridaceae</taxon>
        <taxon>Parkerioideae</taxon>
        <taxon>Ceratopteris</taxon>
    </lineage>
</organism>
<evidence type="ECO:0000256" key="1">
    <source>
        <dbReference type="SAM" id="Phobius"/>
    </source>
</evidence>
<reference evidence="2" key="1">
    <citation type="submission" date="2021-08" db="EMBL/GenBank/DDBJ databases">
        <title>WGS assembly of Ceratopteris richardii.</title>
        <authorList>
            <person name="Marchant D.B."/>
            <person name="Chen G."/>
            <person name="Jenkins J."/>
            <person name="Shu S."/>
            <person name="Leebens-Mack J."/>
            <person name="Grimwood J."/>
            <person name="Schmutz J."/>
            <person name="Soltis P."/>
            <person name="Soltis D."/>
            <person name="Chen Z.-H."/>
        </authorList>
    </citation>
    <scope>NUCLEOTIDE SEQUENCE</scope>
    <source>
        <strain evidence="2">Whitten #5841</strain>
        <tissue evidence="2">Leaf</tissue>
    </source>
</reference>
<keyword evidence="1" id="KW-1133">Transmembrane helix</keyword>
<dbReference type="Proteomes" id="UP000825935">
    <property type="component" value="Chromosome 20"/>
</dbReference>
<keyword evidence="1" id="KW-0472">Membrane</keyword>
<dbReference type="AlphaFoldDB" id="A0A8T2SJ44"/>
<proteinExistence type="predicted"/>
<keyword evidence="1" id="KW-0812">Transmembrane</keyword>
<comment type="caution">
    <text evidence="2">The sequence shown here is derived from an EMBL/GenBank/DDBJ whole genome shotgun (WGS) entry which is preliminary data.</text>
</comment>
<sequence length="113" mass="12495">MVCSVIFDAILVLSRAWDADWLTFAGNPASIWVSVLLVMYGLPRLDFGVPSGLCCLSGRISVDTPLSSLSFYFWCPLHLMHPCLVRFCLLSVPSRSLLTAAHFGAFIPMLIRC</sequence>
<protein>
    <submittedName>
        <fullName evidence="2">Uncharacterized protein</fullName>
    </submittedName>
</protein>
<keyword evidence="3" id="KW-1185">Reference proteome</keyword>